<evidence type="ECO:0000256" key="5">
    <source>
        <dbReference type="ARBA" id="ARBA00022741"/>
    </source>
</evidence>
<protein>
    <recommendedName>
        <fullName evidence="2">histidine kinase</fullName>
        <ecNumber evidence="2">2.7.13.3</ecNumber>
    </recommendedName>
</protein>
<feature type="region of interest" description="Disordered" evidence="9">
    <location>
        <begin position="1"/>
        <end position="27"/>
    </location>
</feature>
<dbReference type="SUPFAM" id="SSF55874">
    <property type="entry name" value="ATPase domain of HSP90 chaperone/DNA topoisomerase II/histidine kinase"/>
    <property type="match status" value="1"/>
</dbReference>
<dbReference type="PANTHER" id="PTHR24421:SF10">
    <property type="entry name" value="NITRATE_NITRITE SENSOR PROTEIN NARQ"/>
    <property type="match status" value="1"/>
</dbReference>
<dbReference type="RefSeq" id="WP_307178915.1">
    <property type="nucleotide sequence ID" value="NZ_JAUSYP010000001.1"/>
</dbReference>
<evidence type="ECO:0000259" key="12">
    <source>
        <dbReference type="Pfam" id="PF07730"/>
    </source>
</evidence>
<keyword evidence="5" id="KW-0547">Nucleotide-binding</keyword>
<evidence type="ECO:0000256" key="8">
    <source>
        <dbReference type="ARBA" id="ARBA00023012"/>
    </source>
</evidence>
<dbReference type="InterPro" id="IPR050482">
    <property type="entry name" value="Sensor_HK_TwoCompSys"/>
</dbReference>
<keyword evidence="4" id="KW-0808">Transferase</keyword>
<feature type="transmembrane region" description="Helical" evidence="10">
    <location>
        <begin position="73"/>
        <end position="92"/>
    </location>
</feature>
<proteinExistence type="predicted"/>
<dbReference type="Pfam" id="PF02518">
    <property type="entry name" value="HATPase_c"/>
    <property type="match status" value="1"/>
</dbReference>
<dbReference type="Proteomes" id="UP001232755">
    <property type="component" value="Unassembled WGS sequence"/>
</dbReference>
<keyword evidence="3" id="KW-0597">Phosphoprotein</keyword>
<feature type="transmembrane region" description="Helical" evidence="10">
    <location>
        <begin position="172"/>
        <end position="191"/>
    </location>
</feature>
<comment type="caution">
    <text evidence="13">The sequence shown here is derived from an EMBL/GenBank/DDBJ whole genome shotgun (WGS) entry which is preliminary data.</text>
</comment>
<evidence type="ECO:0000256" key="3">
    <source>
        <dbReference type="ARBA" id="ARBA00022553"/>
    </source>
</evidence>
<evidence type="ECO:0000256" key="4">
    <source>
        <dbReference type="ARBA" id="ARBA00022679"/>
    </source>
</evidence>
<evidence type="ECO:0000256" key="6">
    <source>
        <dbReference type="ARBA" id="ARBA00022777"/>
    </source>
</evidence>
<keyword evidence="6 13" id="KW-0418">Kinase</keyword>
<dbReference type="CDD" id="cd16917">
    <property type="entry name" value="HATPase_UhpB-NarQ-NarX-like"/>
    <property type="match status" value="1"/>
</dbReference>
<keyword evidence="7" id="KW-0067">ATP-binding</keyword>
<evidence type="ECO:0000313" key="13">
    <source>
        <dbReference type="EMBL" id="MDQ0753014.1"/>
    </source>
</evidence>
<feature type="transmembrane region" description="Helical" evidence="10">
    <location>
        <begin position="124"/>
        <end position="142"/>
    </location>
</feature>
<dbReference type="InterPro" id="IPR011712">
    <property type="entry name" value="Sig_transdc_His_kin_sub3_dim/P"/>
</dbReference>
<dbReference type="GO" id="GO:0016301">
    <property type="term" value="F:kinase activity"/>
    <property type="evidence" value="ECO:0007669"/>
    <property type="project" value="UniProtKB-KW"/>
</dbReference>
<evidence type="ECO:0000256" key="1">
    <source>
        <dbReference type="ARBA" id="ARBA00000085"/>
    </source>
</evidence>
<evidence type="ECO:0000313" key="14">
    <source>
        <dbReference type="Proteomes" id="UP001232755"/>
    </source>
</evidence>
<keyword evidence="8" id="KW-0902">Two-component regulatory system</keyword>
<feature type="domain" description="Histidine kinase/HSP90-like ATPase" evidence="11">
    <location>
        <begin position="318"/>
        <end position="408"/>
    </location>
</feature>
<name>A0ABU0R2R9_9ACTN</name>
<dbReference type="Gene3D" id="1.20.5.1930">
    <property type="match status" value="1"/>
</dbReference>
<dbReference type="InterPro" id="IPR036890">
    <property type="entry name" value="HATPase_C_sf"/>
</dbReference>
<keyword evidence="14" id="KW-1185">Reference proteome</keyword>
<keyword evidence="10" id="KW-1133">Transmembrane helix</keyword>
<dbReference type="InterPro" id="IPR003594">
    <property type="entry name" value="HATPase_dom"/>
</dbReference>
<feature type="transmembrane region" description="Helical" evidence="10">
    <location>
        <begin position="99"/>
        <end position="118"/>
    </location>
</feature>
<evidence type="ECO:0000256" key="10">
    <source>
        <dbReference type="SAM" id="Phobius"/>
    </source>
</evidence>
<organism evidence="13 14">
    <name type="scientific">Streptomyces africanus</name>
    <dbReference type="NCBI Taxonomy" id="231024"/>
    <lineage>
        <taxon>Bacteria</taxon>
        <taxon>Bacillati</taxon>
        <taxon>Actinomycetota</taxon>
        <taxon>Actinomycetes</taxon>
        <taxon>Kitasatosporales</taxon>
        <taxon>Streptomycetaceae</taxon>
        <taxon>Streptomyces</taxon>
    </lineage>
</organism>
<feature type="domain" description="Signal transduction histidine kinase subgroup 3 dimerisation and phosphoacceptor" evidence="12">
    <location>
        <begin position="209"/>
        <end position="275"/>
    </location>
</feature>
<reference evidence="13 14" key="1">
    <citation type="submission" date="2023-07" db="EMBL/GenBank/DDBJ databases">
        <title>Comparative genomics of wheat-associated soil bacteria to identify genetic determinants of phenazine resistance.</title>
        <authorList>
            <person name="Mouncey N."/>
        </authorList>
    </citation>
    <scope>NUCLEOTIDE SEQUENCE [LARGE SCALE GENOMIC DNA]</scope>
    <source>
        <strain evidence="13 14">B3I12</strain>
    </source>
</reference>
<keyword evidence="10" id="KW-0472">Membrane</keyword>
<evidence type="ECO:0000256" key="7">
    <source>
        <dbReference type="ARBA" id="ARBA00022840"/>
    </source>
</evidence>
<comment type="catalytic activity">
    <reaction evidence="1">
        <text>ATP + protein L-histidine = ADP + protein N-phospho-L-histidine.</text>
        <dbReference type="EC" id="2.7.13.3"/>
    </reaction>
</comment>
<keyword evidence="10" id="KW-0812">Transmembrane</keyword>
<evidence type="ECO:0000259" key="11">
    <source>
        <dbReference type="Pfam" id="PF02518"/>
    </source>
</evidence>
<accession>A0ABU0R2R9</accession>
<dbReference type="Gene3D" id="3.30.565.10">
    <property type="entry name" value="Histidine kinase-like ATPase, C-terminal domain"/>
    <property type="match status" value="1"/>
</dbReference>
<dbReference type="Pfam" id="PF07730">
    <property type="entry name" value="HisKA_3"/>
    <property type="match status" value="1"/>
</dbReference>
<dbReference type="PANTHER" id="PTHR24421">
    <property type="entry name" value="NITRATE/NITRITE SENSOR PROTEIN NARX-RELATED"/>
    <property type="match status" value="1"/>
</dbReference>
<sequence>MSAAQHTARTAEPPGTPPATPPNRADRGPGFGSLINVTIPNPWAKGVSTVGLGVTFLAAIAIQAVALAQTWGAASWVPGAAAAVVVCGLALMRHRGRTWTAVAGLVVAAVAFVVPLLPDVQLPAGLGPSIALGLAVLIGSAVRVLPTVRAGAIAGCGLLLVAAQFVSRPATAVTAIAAVAWLAALGVGLSLRRLDDRAKANAKRVRRSERLELARELHDIVAHHITGMLIQAQAAQVVARRDPENVADSLTEIEAAGFEAMAAMRRVVGLLRDTDDAAPASPGPEGLSRLVERFSRQGPKVRLHAPEDDTEWPPEVTSTVYRIVQEALTNVLRHAQHARSIDVTVSRDTETVTVEVADDAPPNAPRPHHRGGYGLIGMRERVETLGGSLCAGPRPGVGWSVRATLPVPTREPG</sequence>
<feature type="transmembrane region" description="Helical" evidence="10">
    <location>
        <begin position="149"/>
        <end position="166"/>
    </location>
</feature>
<evidence type="ECO:0000256" key="2">
    <source>
        <dbReference type="ARBA" id="ARBA00012438"/>
    </source>
</evidence>
<feature type="transmembrane region" description="Helical" evidence="10">
    <location>
        <begin position="47"/>
        <end position="67"/>
    </location>
</feature>
<evidence type="ECO:0000256" key="9">
    <source>
        <dbReference type="SAM" id="MobiDB-lite"/>
    </source>
</evidence>
<gene>
    <name evidence="13" type="ORF">QF034_007245</name>
</gene>
<dbReference type="EMBL" id="JAUSYP010000001">
    <property type="protein sequence ID" value="MDQ0753014.1"/>
    <property type="molecule type" value="Genomic_DNA"/>
</dbReference>
<dbReference type="EC" id="2.7.13.3" evidence="2"/>